<reference evidence="1" key="1">
    <citation type="submission" date="2021-01" db="EMBL/GenBank/DDBJ databases">
        <title>Chromosome-level genome assembly of a human fungal pathogen reveals clustering of transcriptionally co-regulated genes.</title>
        <authorList>
            <person name="Voorhies M."/>
            <person name="Cohen S."/>
            <person name="Shea T.P."/>
            <person name="Petrus S."/>
            <person name="Munoz J.F."/>
            <person name="Poplawski S."/>
            <person name="Goldman W.E."/>
            <person name="Michael T."/>
            <person name="Cuomo C.A."/>
            <person name="Sil A."/>
            <person name="Beyhan S."/>
        </authorList>
    </citation>
    <scope>NUCLEOTIDE SEQUENCE</scope>
    <source>
        <strain evidence="1">WU24</strain>
    </source>
</reference>
<evidence type="ECO:0000313" key="2">
    <source>
        <dbReference type="Proteomes" id="UP000663671"/>
    </source>
</evidence>
<dbReference type="EMBL" id="CP069112">
    <property type="protein sequence ID" value="QSS62507.1"/>
    <property type="molecule type" value="Genomic_DNA"/>
</dbReference>
<accession>A0A8A1MED8</accession>
<protein>
    <submittedName>
        <fullName evidence="1">Uncharacterized protein</fullName>
    </submittedName>
</protein>
<gene>
    <name evidence="1" type="ORF">I7I51_02244</name>
</gene>
<evidence type="ECO:0000313" key="1">
    <source>
        <dbReference type="EMBL" id="QSS62507.1"/>
    </source>
</evidence>
<organism evidence="1 2">
    <name type="scientific">Ajellomyces capsulatus</name>
    <name type="common">Darling's disease fungus</name>
    <name type="synonym">Histoplasma capsulatum</name>
    <dbReference type="NCBI Taxonomy" id="5037"/>
    <lineage>
        <taxon>Eukaryota</taxon>
        <taxon>Fungi</taxon>
        <taxon>Dikarya</taxon>
        <taxon>Ascomycota</taxon>
        <taxon>Pezizomycotina</taxon>
        <taxon>Eurotiomycetes</taxon>
        <taxon>Eurotiomycetidae</taxon>
        <taxon>Onygenales</taxon>
        <taxon>Ajellomycetaceae</taxon>
        <taxon>Histoplasma</taxon>
    </lineage>
</organism>
<name>A0A8A1MED8_AJECA</name>
<dbReference type="OrthoDB" id="5426738at2759"/>
<proteinExistence type="predicted"/>
<dbReference type="AlphaFoldDB" id="A0A8A1MED8"/>
<sequence length="143" mass="16173">MLKKCDPQDEVSHAVYVLSVNLTSAASQPRKAAVKGPQLQETISRLSVENLHGICKVLLCVIDEWLRDEALFITTWIDKVKVPQTLVNGGSLIEIIVEQNVLINQPFIKSDEVKDSEWEDVDETLQYIMNGEKSDEESENNYL</sequence>
<dbReference type="VEuPathDB" id="FungiDB:I7I51_02244"/>
<dbReference type="Proteomes" id="UP000663671">
    <property type="component" value="Chromosome 7"/>
</dbReference>